<reference evidence="2" key="1">
    <citation type="submission" date="2023-10" db="EMBL/GenBank/DDBJ databases">
        <authorList>
            <person name="Hackl T."/>
        </authorList>
    </citation>
    <scope>NUCLEOTIDE SEQUENCE</scope>
</reference>
<dbReference type="InterPro" id="IPR018555">
    <property type="entry name" value="C630.06c-like"/>
</dbReference>
<sequence>MFDLPDVKRVRREDIYGAASHGEDSHDDHVDDALREKLQAQLAGLLGFLADEGASDEAEQSQSLRRGDESGLHEVGDGVDQPDEESFAFRLFRDEGPSHTVVLLRDRAPEGEGGFVVPRRPQSYYLAEKPSLELAERFRSAAVSVDHLLKDAKRRRWGLEKPWKVMTISIGTSKGARPGSSTSQSSNDSAGKRKRPGKKRRIILRVREKTKKEQEQAAKQQLVEKEQHLTDKKKRLNRLKKLRRRAKEKEKKQGANGDAGSEKSSRESSPLNG</sequence>
<comment type="caution">
    <text evidence="2">The sequence shown here is derived from an EMBL/GenBank/DDBJ whole genome shotgun (WGS) entry which is preliminary data.</text>
</comment>
<proteinExistence type="predicted"/>
<dbReference type="AlphaFoldDB" id="A0AAI8VNB2"/>
<feature type="compositionally biased region" description="Polar residues" evidence="1">
    <location>
        <begin position="179"/>
        <end position="189"/>
    </location>
</feature>
<feature type="compositionally biased region" description="Basic residues" evidence="1">
    <location>
        <begin position="231"/>
        <end position="246"/>
    </location>
</feature>
<name>A0AAI8VNB2_9PEZI</name>
<organism evidence="2 3">
    <name type="scientific">Anthostomella pinea</name>
    <dbReference type="NCBI Taxonomy" id="933095"/>
    <lineage>
        <taxon>Eukaryota</taxon>
        <taxon>Fungi</taxon>
        <taxon>Dikarya</taxon>
        <taxon>Ascomycota</taxon>
        <taxon>Pezizomycotina</taxon>
        <taxon>Sordariomycetes</taxon>
        <taxon>Xylariomycetidae</taxon>
        <taxon>Xylariales</taxon>
        <taxon>Xylariaceae</taxon>
        <taxon>Anthostomella</taxon>
    </lineage>
</organism>
<feature type="compositionally biased region" description="Basic residues" evidence="1">
    <location>
        <begin position="192"/>
        <end position="204"/>
    </location>
</feature>
<evidence type="ECO:0000313" key="3">
    <source>
        <dbReference type="Proteomes" id="UP001295740"/>
    </source>
</evidence>
<evidence type="ECO:0000256" key="1">
    <source>
        <dbReference type="SAM" id="MobiDB-lite"/>
    </source>
</evidence>
<dbReference type="Proteomes" id="UP001295740">
    <property type="component" value="Unassembled WGS sequence"/>
</dbReference>
<feature type="region of interest" description="Disordered" evidence="1">
    <location>
        <begin position="53"/>
        <end position="81"/>
    </location>
</feature>
<dbReference type="Pfam" id="PF09428">
    <property type="entry name" value="DUF2011"/>
    <property type="match status" value="1"/>
</dbReference>
<dbReference type="EMBL" id="CAUWAG010000010">
    <property type="protein sequence ID" value="CAJ2508091.1"/>
    <property type="molecule type" value="Genomic_DNA"/>
</dbReference>
<feature type="compositionally biased region" description="Basic and acidic residues" evidence="1">
    <location>
        <begin position="65"/>
        <end position="76"/>
    </location>
</feature>
<feature type="compositionally biased region" description="Basic and acidic residues" evidence="1">
    <location>
        <begin position="205"/>
        <end position="230"/>
    </location>
</feature>
<keyword evidence="3" id="KW-1185">Reference proteome</keyword>
<gene>
    <name evidence="2" type="ORF">KHLLAP_LOCUS8559</name>
</gene>
<accession>A0AAI8VNB2</accession>
<protein>
    <submittedName>
        <fullName evidence="2">Uu.00g092770.m01.CDS01</fullName>
    </submittedName>
</protein>
<feature type="region of interest" description="Disordered" evidence="1">
    <location>
        <begin position="169"/>
        <end position="273"/>
    </location>
</feature>
<evidence type="ECO:0000313" key="2">
    <source>
        <dbReference type="EMBL" id="CAJ2508091.1"/>
    </source>
</evidence>